<evidence type="ECO:0000256" key="1">
    <source>
        <dbReference type="SAM" id="MobiDB-lite"/>
    </source>
</evidence>
<protein>
    <recommendedName>
        <fullName evidence="4">DUF5302 domain-containing protein</fullName>
    </recommendedName>
</protein>
<sequence>MTTDDSRATKATEDTKARFREALEKKNAASHPTAGKDGNTGQVHGSETTGPVQKMFRRKSG</sequence>
<gene>
    <name evidence="2" type="ORF">SAMN04324258_3929</name>
</gene>
<dbReference type="EMBL" id="FUZQ01000007">
    <property type="protein sequence ID" value="SKC79368.1"/>
    <property type="molecule type" value="Genomic_DNA"/>
</dbReference>
<organism evidence="2 3">
    <name type="scientific">Krasilnikoviella flava</name>
    <dbReference type="NCBI Taxonomy" id="526729"/>
    <lineage>
        <taxon>Bacteria</taxon>
        <taxon>Bacillati</taxon>
        <taxon>Actinomycetota</taxon>
        <taxon>Actinomycetes</taxon>
        <taxon>Micrococcales</taxon>
        <taxon>Promicromonosporaceae</taxon>
        <taxon>Krasilnikoviella</taxon>
    </lineage>
</organism>
<dbReference type="OrthoDB" id="4319558at2"/>
<feature type="compositionally biased region" description="Polar residues" evidence="1">
    <location>
        <begin position="39"/>
        <end position="51"/>
    </location>
</feature>
<dbReference type="RefSeq" id="WP_079576357.1">
    <property type="nucleotide sequence ID" value="NZ_FUZQ01000007.1"/>
</dbReference>
<evidence type="ECO:0000313" key="3">
    <source>
        <dbReference type="Proteomes" id="UP000189777"/>
    </source>
</evidence>
<reference evidence="2 3" key="1">
    <citation type="submission" date="2017-02" db="EMBL/GenBank/DDBJ databases">
        <authorList>
            <person name="Peterson S.W."/>
        </authorList>
    </citation>
    <scope>NUCLEOTIDE SEQUENCE [LARGE SCALE GENOMIC DNA]</scope>
    <source>
        <strain evidence="2 3">DSM 21481</strain>
    </source>
</reference>
<dbReference type="AlphaFoldDB" id="A0A1T5LUW2"/>
<dbReference type="Pfam" id="PF17227">
    <property type="entry name" value="DUF5302"/>
    <property type="match status" value="1"/>
</dbReference>
<keyword evidence="3" id="KW-1185">Reference proteome</keyword>
<name>A0A1T5LUW2_9MICO</name>
<dbReference type="Proteomes" id="UP000189777">
    <property type="component" value="Unassembled WGS sequence"/>
</dbReference>
<evidence type="ECO:0008006" key="4">
    <source>
        <dbReference type="Google" id="ProtNLM"/>
    </source>
</evidence>
<dbReference type="InterPro" id="IPR035172">
    <property type="entry name" value="DUF5302"/>
</dbReference>
<evidence type="ECO:0000313" key="2">
    <source>
        <dbReference type="EMBL" id="SKC79368.1"/>
    </source>
</evidence>
<feature type="region of interest" description="Disordered" evidence="1">
    <location>
        <begin position="1"/>
        <end position="61"/>
    </location>
</feature>
<feature type="compositionally biased region" description="Basic and acidic residues" evidence="1">
    <location>
        <begin position="1"/>
        <end position="27"/>
    </location>
</feature>
<accession>A0A1T5LUW2</accession>
<proteinExistence type="predicted"/>